<feature type="transmembrane region" description="Helical" evidence="9">
    <location>
        <begin position="170"/>
        <end position="194"/>
    </location>
</feature>
<feature type="transmembrane region" description="Helical" evidence="9">
    <location>
        <begin position="410"/>
        <end position="429"/>
    </location>
</feature>
<keyword evidence="7 9" id="KW-1133">Transmembrane helix</keyword>
<dbReference type="Gene3D" id="1.20.1250.20">
    <property type="entry name" value="MFS general substrate transporter like domains"/>
    <property type="match status" value="1"/>
</dbReference>
<evidence type="ECO:0000256" key="6">
    <source>
        <dbReference type="ARBA" id="ARBA00022970"/>
    </source>
</evidence>
<dbReference type="SUPFAM" id="SSF103473">
    <property type="entry name" value="MFS general substrate transporter"/>
    <property type="match status" value="2"/>
</dbReference>
<keyword evidence="9" id="KW-0072">Autophagy</keyword>
<dbReference type="CDD" id="cd17483">
    <property type="entry name" value="MFS_Atg22_like"/>
    <property type="match status" value="1"/>
</dbReference>
<comment type="caution">
    <text evidence="11">The sequence shown here is derived from an EMBL/GenBank/DDBJ whole genome shotgun (WGS) entry which is preliminary data.</text>
</comment>
<dbReference type="GO" id="GO:0005774">
    <property type="term" value="C:vacuolar membrane"/>
    <property type="evidence" value="ECO:0007669"/>
    <property type="project" value="UniProtKB-SubCell"/>
</dbReference>
<sequence>MGREASLGEESGTTEAKEMVNSPNNIEAWENEADGPLLTRKELWAWYMYAMATEPYNTCVAALFMPNSLALSAAMQGYELDHVTPCNYDVANYSCVIKWGGNWVNTSSYALFIQTIASLIQAVLYIGLGALADHSKNRKRFLFFFAFLGSIPCILMVACRTYKLLWLSSIFYALGSIGYGCSYVFYYAYIPIYARSHPRLIRSMLSRRVGYEIDDIPDSVKSTKLIKGKDIQKDKSLEPPYIHQILSNHISAFCTITSNGAAVIVLAISLVIIAFVTFDSLYAMYIGTCLVGVWWFVFSIWPLFTIKDRPGKPLPPGTNVITLSFKRTWSTLLRVREHPEMFKFLVAWFALADGSTTIINVSSLYAQNILNIDEIHLGIAIIIAPITTFIGAFLFLWIQKRFKISTYRMLVINCCFFIVLCVYIFIGYFTPAFGLRHSAELYPLVAYYGLVNGGLISLSRALFVDFCPQGRETEFFSIFELTDKGSSWVGPLVSAGISSGTHSVRYAYAWCIATIIVGTIILFFVNHEKGKEDVKKFANSEQNSNAFKTHDSESAEM</sequence>
<accession>A0A9W8DNF7</accession>
<evidence type="ECO:0000256" key="5">
    <source>
        <dbReference type="ARBA" id="ARBA00022692"/>
    </source>
</evidence>
<keyword evidence="8 9" id="KW-0472">Membrane</keyword>
<feature type="transmembrane region" description="Helical" evidence="9">
    <location>
        <begin position="109"/>
        <end position="128"/>
    </location>
</feature>
<comment type="function">
    <text evidence="9">Vacuolar effluxer which mediate the efflux of amino acids resulting from autophagic degradation. The release of autophagic amino acids allows the maintenance of protein synthesis and viability during nitrogen starvation.</text>
</comment>
<keyword evidence="4 9" id="KW-0926">Vacuole</keyword>
<evidence type="ECO:0000256" key="8">
    <source>
        <dbReference type="ARBA" id="ARBA00023136"/>
    </source>
</evidence>
<dbReference type="PANTHER" id="PTHR23519">
    <property type="entry name" value="AUTOPHAGY-RELATED PROTEIN 22"/>
    <property type="match status" value="1"/>
</dbReference>
<feature type="transmembrane region" description="Helical" evidence="9">
    <location>
        <begin position="377"/>
        <end position="398"/>
    </location>
</feature>
<feature type="transmembrane region" description="Helical" evidence="9">
    <location>
        <begin position="506"/>
        <end position="525"/>
    </location>
</feature>
<dbReference type="InterPro" id="IPR024671">
    <property type="entry name" value="Atg22-like"/>
</dbReference>
<feature type="transmembrane region" description="Helical" evidence="9">
    <location>
        <begin position="282"/>
        <end position="304"/>
    </location>
</feature>
<feature type="transmembrane region" description="Helical" evidence="9">
    <location>
        <begin position="441"/>
        <end position="463"/>
    </location>
</feature>
<dbReference type="GO" id="GO:0006914">
    <property type="term" value="P:autophagy"/>
    <property type="evidence" value="ECO:0007669"/>
    <property type="project" value="UniProtKB-KW"/>
</dbReference>
<keyword evidence="12" id="KW-1185">Reference proteome</keyword>
<evidence type="ECO:0000313" key="11">
    <source>
        <dbReference type="EMBL" id="KAJ1917811.1"/>
    </source>
</evidence>
<dbReference type="AlphaFoldDB" id="A0A9W8DNF7"/>
<keyword evidence="3 9" id="KW-0813">Transport</keyword>
<dbReference type="InterPro" id="IPR044738">
    <property type="entry name" value="Atg22"/>
</dbReference>
<dbReference type="GO" id="GO:0032974">
    <property type="term" value="P:amino acid transmembrane export from vacuole"/>
    <property type="evidence" value="ECO:0007669"/>
    <property type="project" value="InterPro"/>
</dbReference>
<evidence type="ECO:0000256" key="10">
    <source>
        <dbReference type="SAM" id="MobiDB-lite"/>
    </source>
</evidence>
<gene>
    <name evidence="11" type="primary">ATG22</name>
    <name evidence="11" type="ORF">H4219_003002</name>
</gene>
<reference evidence="11" key="1">
    <citation type="submission" date="2022-07" db="EMBL/GenBank/DDBJ databases">
        <title>Phylogenomic reconstructions and comparative analyses of Kickxellomycotina fungi.</title>
        <authorList>
            <person name="Reynolds N.K."/>
            <person name="Stajich J.E."/>
            <person name="Barry K."/>
            <person name="Grigoriev I.V."/>
            <person name="Crous P."/>
            <person name="Smith M.E."/>
        </authorList>
    </citation>
    <scope>NUCLEOTIDE SEQUENCE</scope>
    <source>
        <strain evidence="11">NBRC 100468</strain>
    </source>
</reference>
<dbReference type="EMBL" id="JANBPU010000061">
    <property type="protein sequence ID" value="KAJ1917811.1"/>
    <property type="molecule type" value="Genomic_DNA"/>
</dbReference>
<dbReference type="InterPro" id="IPR036259">
    <property type="entry name" value="MFS_trans_sf"/>
</dbReference>
<dbReference type="GO" id="GO:0012505">
    <property type="term" value="C:endomembrane system"/>
    <property type="evidence" value="ECO:0007669"/>
    <property type="project" value="UniProtKB-SubCell"/>
</dbReference>
<keyword evidence="6 9" id="KW-0029">Amino-acid transport</keyword>
<dbReference type="Proteomes" id="UP001150538">
    <property type="component" value="Unassembled WGS sequence"/>
</dbReference>
<proteinExistence type="inferred from homology"/>
<name>A0A9W8DNF7_9FUNG</name>
<evidence type="ECO:0000256" key="3">
    <source>
        <dbReference type="ARBA" id="ARBA00022448"/>
    </source>
</evidence>
<organism evidence="11 12">
    <name type="scientific">Mycoemilia scoparia</name>
    <dbReference type="NCBI Taxonomy" id="417184"/>
    <lineage>
        <taxon>Eukaryota</taxon>
        <taxon>Fungi</taxon>
        <taxon>Fungi incertae sedis</taxon>
        <taxon>Zoopagomycota</taxon>
        <taxon>Kickxellomycotina</taxon>
        <taxon>Kickxellomycetes</taxon>
        <taxon>Kickxellales</taxon>
        <taxon>Kickxellaceae</taxon>
        <taxon>Mycoemilia</taxon>
    </lineage>
</organism>
<dbReference type="Pfam" id="PF11700">
    <property type="entry name" value="ATG22"/>
    <property type="match status" value="1"/>
</dbReference>
<comment type="similarity">
    <text evidence="2 9">Belongs to the ATG22 family.</text>
</comment>
<evidence type="ECO:0000256" key="1">
    <source>
        <dbReference type="ARBA" id="ARBA00004127"/>
    </source>
</evidence>
<dbReference type="PANTHER" id="PTHR23519:SF1">
    <property type="entry name" value="AUTOPHAGY-RELATED PROTEIN 22"/>
    <property type="match status" value="1"/>
</dbReference>
<evidence type="ECO:0000256" key="2">
    <source>
        <dbReference type="ARBA" id="ARBA00006978"/>
    </source>
</evidence>
<protein>
    <recommendedName>
        <fullName evidence="9">Autophagy-related protein</fullName>
    </recommendedName>
</protein>
<evidence type="ECO:0000256" key="9">
    <source>
        <dbReference type="RuleBase" id="RU363073"/>
    </source>
</evidence>
<evidence type="ECO:0000256" key="4">
    <source>
        <dbReference type="ARBA" id="ARBA00022554"/>
    </source>
</evidence>
<evidence type="ECO:0000256" key="7">
    <source>
        <dbReference type="ARBA" id="ARBA00022989"/>
    </source>
</evidence>
<feature type="transmembrane region" description="Helical" evidence="9">
    <location>
        <begin position="250"/>
        <end position="276"/>
    </location>
</feature>
<comment type="subcellular location">
    <subcellularLocation>
        <location evidence="1">Endomembrane system</location>
        <topology evidence="1">Multi-pass membrane protein</topology>
    </subcellularLocation>
    <subcellularLocation>
        <location evidence="9">Vacuole membrane</location>
        <topology evidence="9">Multi-pass membrane protein</topology>
    </subcellularLocation>
</comment>
<feature type="region of interest" description="Disordered" evidence="10">
    <location>
        <begin position="1"/>
        <end position="25"/>
    </location>
</feature>
<evidence type="ECO:0000313" key="12">
    <source>
        <dbReference type="Proteomes" id="UP001150538"/>
    </source>
</evidence>
<keyword evidence="5 9" id="KW-0812">Transmembrane</keyword>
<dbReference type="InterPro" id="IPR050495">
    <property type="entry name" value="ATG22/LtaA_families"/>
</dbReference>
<dbReference type="OrthoDB" id="192733at2759"/>
<feature type="transmembrane region" description="Helical" evidence="9">
    <location>
        <begin position="344"/>
        <end position="365"/>
    </location>
</feature>
<feature type="transmembrane region" description="Helical" evidence="9">
    <location>
        <begin position="140"/>
        <end position="158"/>
    </location>
</feature>